<feature type="transmembrane region" description="Helical" evidence="11">
    <location>
        <begin position="813"/>
        <end position="832"/>
    </location>
</feature>
<dbReference type="GO" id="GO:0016020">
    <property type="term" value="C:membrane"/>
    <property type="evidence" value="ECO:0007669"/>
    <property type="project" value="UniProtKB-SubCell"/>
</dbReference>
<keyword evidence="4 11" id="KW-0812">Transmembrane</keyword>
<evidence type="ECO:0000256" key="3">
    <source>
        <dbReference type="ARBA" id="ARBA00022448"/>
    </source>
</evidence>
<dbReference type="Proteomes" id="UP000245119">
    <property type="component" value="Linkage Group LG13"/>
</dbReference>
<gene>
    <name evidence="14" type="ORF">C0Q70_20588</name>
</gene>
<feature type="domain" description="ABC transmembrane type-1" evidence="13">
    <location>
        <begin position="721"/>
        <end position="1005"/>
    </location>
</feature>
<dbReference type="InterPro" id="IPR011527">
    <property type="entry name" value="ABC1_TM_dom"/>
</dbReference>
<comment type="caution">
    <text evidence="14">The sequence shown here is derived from an EMBL/GenBank/DDBJ whole genome shotgun (WGS) entry which is preliminary data.</text>
</comment>
<evidence type="ECO:0000256" key="8">
    <source>
        <dbReference type="ARBA" id="ARBA00022989"/>
    </source>
</evidence>
<dbReference type="SUPFAM" id="SSF90123">
    <property type="entry name" value="ABC transporter transmembrane region"/>
    <property type="match status" value="2"/>
</dbReference>
<feature type="transmembrane region" description="Helical" evidence="11">
    <location>
        <begin position="950"/>
        <end position="971"/>
    </location>
</feature>
<dbReference type="CDD" id="cd03250">
    <property type="entry name" value="ABCC_MRP_domain1"/>
    <property type="match status" value="1"/>
</dbReference>
<feature type="transmembrane region" description="Helical" evidence="11">
    <location>
        <begin position="715"/>
        <end position="733"/>
    </location>
</feature>
<comment type="similarity">
    <text evidence="2">Belongs to the ABC transporter superfamily. ABCC family. Conjugate transporter (TC 3.A.1.208) subfamily.</text>
</comment>
<dbReference type="InterPro" id="IPR050173">
    <property type="entry name" value="ABC_transporter_C-like"/>
</dbReference>
<reference evidence="14 15" key="1">
    <citation type="submission" date="2018-04" db="EMBL/GenBank/DDBJ databases">
        <title>The genome of golden apple snail Pomacea canaliculata provides insight into stress tolerance and invasive adaptation.</title>
        <authorList>
            <person name="Liu C."/>
            <person name="Liu B."/>
            <person name="Ren Y."/>
            <person name="Zhang Y."/>
            <person name="Wang H."/>
            <person name="Li S."/>
            <person name="Jiang F."/>
            <person name="Yin L."/>
            <person name="Zhang G."/>
            <person name="Qian W."/>
            <person name="Fan W."/>
        </authorList>
    </citation>
    <scope>NUCLEOTIDE SEQUENCE [LARGE SCALE GENOMIC DNA]</scope>
    <source>
        <strain evidence="14">SZHN2017</strain>
        <tissue evidence="14">Muscle</tissue>
    </source>
</reference>
<evidence type="ECO:0000256" key="1">
    <source>
        <dbReference type="ARBA" id="ARBA00004141"/>
    </source>
</evidence>
<feature type="compositionally biased region" description="Basic and acidic residues" evidence="10">
    <location>
        <begin position="1552"/>
        <end position="1573"/>
    </location>
</feature>
<dbReference type="CDD" id="cd18579">
    <property type="entry name" value="ABC_6TM_ABCC_D1"/>
    <property type="match status" value="1"/>
</dbReference>
<dbReference type="FunFam" id="3.40.50.300:FF:000973">
    <property type="entry name" value="Multidrug resistance-associated protein 4"/>
    <property type="match status" value="1"/>
</dbReference>
<name>A0A2T7NFZ0_POMCA</name>
<proteinExistence type="inferred from homology"/>
<dbReference type="PROSITE" id="PS50893">
    <property type="entry name" value="ABC_TRANSPORTER_2"/>
    <property type="match status" value="2"/>
</dbReference>
<evidence type="ECO:0000256" key="5">
    <source>
        <dbReference type="ARBA" id="ARBA00022737"/>
    </source>
</evidence>
<sequence>MDQRSSNSQVAPSDEWLSWLHRLAGRDCVQLAHTCSTFDVPTSDEADLLEKRLDRQWKKELKRYSSGDTANLMRAILSTFLLQWLLPAIFFLLAEASRVAQPVLLGFLIGHISEPHFEKTTAYLYGFGLGSLLFLHVAFSTVYIFLQNHVALKMKTGLEALIYRKIISLSSEAALQTSPAMVTEQLSIDTSIFLGALEHIHGLWLGPVEIGVLIYLLFMQLGDLSLYILGFVVGIVVLQAVVEVASSKLRNGSILLSQERSQVTEKVISAMLQVKLLCLETSLTHLITSLRSKEVSQLRGHTFLRGVLSCILGLVARLMLLMLILLVVGTMKPLTLQVVFTSLALLDVLTWCLYHFPVKGVVDLLNLSKALKKSQEFLLLDEEKEQIKDLRLHRKVSYRNEPFVDWAVDIDHMTARWPLVYTTERKMLHKRRVRDSTSSTKSLLHESDVEHAFSLKYLSLQVKKGELLAVVGSPNSGKTSLLMTLLGELPYEIGQISVSGRVSYSPQYPWVFSGSLRENIIFGNAYDEARYQAVIQACSLSRLLRLLPEGDTTQIGKYGLHLSMGYQTKITVARAVYHNADIYLLDDILSAADSQARQDVFDRCICGILQSKTRILVTSNPQYLKAADRIVILREGSLFDVGSYEELQSREVDMKEFVNSDQRQNFHRIQIEAEEEEFHVKLKMWYGKNNTAEAETACTQSNACTFLAFLSGKTICMALPFVVLLCLSGQMLLSASDWMLSSWMERQNLSYTPEVVTPVAMDSQLLVYVILLAVGVGVALMFMVGITQLCTTCSDFLHSRMLTSLFGAKIKHFSLYAADGILLAFTHHLAFIDTYVPSLVYLTAETCLRVLAPVVLTCVVNPWLVLAVVPLLVCMVILHVFGGYMLQGIRKLKFSATEPVLVNVMDSLKGLQTIRAFKCQELFIETFDAHLNQLTWANFLGVCIRCCMSFYSAFTLVVYSSIVIYLSIFLTESLSQGPLALSLAYCVTIILPTQFLIEQSAELHNCVVSISQALSVIKLEQDLPRFSDKPPPDGWPNQGSITFSSTNLLSGPQGVVILQDINIHIKSKEKIGVVGEPGSGKYSLIAALLRLGHVQGMIFIDGFDVLKIGLQELRRNITVISKDPVLFPGTIRQNLDPSDLFSDDQLWAALGRVELRDKIQGIKGGLSAEADDVPCFLDVGHKQLLYMARALLKQTKIVVLEEAAVSADTRVYDQIQRILRARFLEYTVLIVTHRIVSVMDCDRVMVFSDGRVVEFDTSYALLKLENGYFTRLVDQTGKRQSRQLRELAELSHQQRASANLMLEHAVFMATEQLQASMEDLNNANSFPPGSLAWSHVAKLSQSQDSLEKAYSDWGSRGDIREEQDEQEKVESPTKRLPQTSLAPSQKIINRRRHNPNRIRWSRDDNREKNEEDLKDIRETAESKEEMPLLNYHSAPRTLTRHPNDSNSTTDTMDAGPIVAYTASPKPRLKLPQQKRMSDHPTAANGTNSGAAKVLETDQKIPPAPQRNCPPLPSRRGADQAVVSQMQTKMIKMGNPAEATGRKVHVRQPRARLQTDEKESVAGKTEESEKIIYC</sequence>
<keyword evidence="15" id="KW-1185">Reference proteome</keyword>
<dbReference type="SUPFAM" id="SSF52540">
    <property type="entry name" value="P-loop containing nucleoside triphosphate hydrolases"/>
    <property type="match status" value="2"/>
</dbReference>
<dbReference type="GO" id="GO:0140359">
    <property type="term" value="F:ABC-type transporter activity"/>
    <property type="evidence" value="ECO:0007669"/>
    <property type="project" value="InterPro"/>
</dbReference>
<dbReference type="PROSITE" id="PS50929">
    <property type="entry name" value="ABC_TM1F"/>
    <property type="match status" value="2"/>
</dbReference>
<feature type="transmembrane region" description="Helical" evidence="11">
    <location>
        <begin position="72"/>
        <end position="94"/>
    </location>
</feature>
<dbReference type="GO" id="GO:0005524">
    <property type="term" value="F:ATP binding"/>
    <property type="evidence" value="ECO:0007669"/>
    <property type="project" value="UniProtKB-KW"/>
</dbReference>
<keyword evidence="9 11" id="KW-0472">Membrane</keyword>
<dbReference type="EMBL" id="PZQS01000013">
    <property type="protein sequence ID" value="PVD20094.1"/>
    <property type="molecule type" value="Genomic_DNA"/>
</dbReference>
<evidence type="ECO:0000256" key="2">
    <source>
        <dbReference type="ARBA" id="ARBA00009726"/>
    </source>
</evidence>
<evidence type="ECO:0000313" key="14">
    <source>
        <dbReference type="EMBL" id="PVD20094.1"/>
    </source>
</evidence>
<keyword evidence="5" id="KW-0677">Repeat</keyword>
<feature type="domain" description="ABC transporter" evidence="12">
    <location>
        <begin position="1043"/>
        <end position="1274"/>
    </location>
</feature>
<feature type="region of interest" description="Disordered" evidence="10">
    <location>
        <begin position="1348"/>
        <end position="1412"/>
    </location>
</feature>
<keyword evidence="3" id="KW-0813">Transport</keyword>
<evidence type="ECO:0000256" key="11">
    <source>
        <dbReference type="SAM" id="Phobius"/>
    </source>
</evidence>
<feature type="compositionally biased region" description="Basic and acidic residues" evidence="10">
    <location>
        <begin position="1348"/>
        <end position="1373"/>
    </location>
</feature>
<dbReference type="InterPro" id="IPR036640">
    <property type="entry name" value="ABC1_TM_sf"/>
</dbReference>
<dbReference type="OrthoDB" id="6500128at2759"/>
<dbReference type="PANTHER" id="PTHR24223:SF456">
    <property type="entry name" value="MULTIDRUG RESISTANCE-ASSOCIATED PROTEIN LETHAL(2)03659"/>
    <property type="match status" value="1"/>
</dbReference>
<evidence type="ECO:0000313" key="15">
    <source>
        <dbReference type="Proteomes" id="UP000245119"/>
    </source>
</evidence>
<dbReference type="InterPro" id="IPR003439">
    <property type="entry name" value="ABC_transporter-like_ATP-bd"/>
</dbReference>
<dbReference type="Gene3D" id="3.40.50.300">
    <property type="entry name" value="P-loop containing nucleotide triphosphate hydrolases"/>
    <property type="match status" value="2"/>
</dbReference>
<feature type="region of interest" description="Disordered" evidence="10">
    <location>
        <begin position="1435"/>
        <end position="1454"/>
    </location>
</feature>
<feature type="domain" description="ABC transporter" evidence="12">
    <location>
        <begin position="431"/>
        <end position="660"/>
    </location>
</feature>
<evidence type="ECO:0000259" key="12">
    <source>
        <dbReference type="PROSITE" id="PS50893"/>
    </source>
</evidence>
<evidence type="ECO:0000256" key="7">
    <source>
        <dbReference type="ARBA" id="ARBA00022840"/>
    </source>
</evidence>
<feature type="region of interest" description="Disordered" evidence="10">
    <location>
        <begin position="1500"/>
        <end position="1573"/>
    </location>
</feature>
<feature type="transmembrane region" description="Helical" evidence="11">
    <location>
        <begin position="863"/>
        <end position="886"/>
    </location>
</feature>
<feature type="compositionally biased region" description="Pro residues" evidence="10">
    <location>
        <begin position="1501"/>
        <end position="1512"/>
    </location>
</feature>
<evidence type="ECO:0000256" key="6">
    <source>
        <dbReference type="ARBA" id="ARBA00022741"/>
    </source>
</evidence>
<dbReference type="GO" id="GO:0016887">
    <property type="term" value="F:ATP hydrolysis activity"/>
    <property type="evidence" value="ECO:0007669"/>
    <property type="project" value="InterPro"/>
</dbReference>
<dbReference type="InterPro" id="IPR027417">
    <property type="entry name" value="P-loop_NTPase"/>
</dbReference>
<dbReference type="SMART" id="SM00382">
    <property type="entry name" value="AAA"/>
    <property type="match status" value="2"/>
</dbReference>
<feature type="transmembrane region" description="Helical" evidence="11">
    <location>
        <begin position="303"/>
        <end position="328"/>
    </location>
</feature>
<evidence type="ECO:0000259" key="13">
    <source>
        <dbReference type="PROSITE" id="PS50929"/>
    </source>
</evidence>
<evidence type="ECO:0000256" key="9">
    <source>
        <dbReference type="ARBA" id="ARBA00023136"/>
    </source>
</evidence>
<dbReference type="InterPro" id="IPR044746">
    <property type="entry name" value="ABCC_6TM_D1"/>
</dbReference>
<feature type="transmembrane region" description="Helical" evidence="11">
    <location>
        <begin position="334"/>
        <end position="354"/>
    </location>
</feature>
<feature type="transmembrane region" description="Helical" evidence="11">
    <location>
        <begin position="200"/>
        <end position="218"/>
    </location>
</feature>
<accession>A0A2T7NFZ0</accession>
<dbReference type="PANTHER" id="PTHR24223">
    <property type="entry name" value="ATP-BINDING CASSETTE SUB-FAMILY C"/>
    <property type="match status" value="1"/>
</dbReference>
<feature type="domain" description="ABC transmembrane type-1" evidence="13">
    <location>
        <begin position="88"/>
        <end position="353"/>
    </location>
</feature>
<feature type="transmembrane region" description="Helical" evidence="11">
    <location>
        <begin position="123"/>
        <end position="146"/>
    </location>
</feature>
<organism evidence="14 15">
    <name type="scientific">Pomacea canaliculata</name>
    <name type="common">Golden apple snail</name>
    <dbReference type="NCBI Taxonomy" id="400727"/>
    <lineage>
        <taxon>Eukaryota</taxon>
        <taxon>Metazoa</taxon>
        <taxon>Spiralia</taxon>
        <taxon>Lophotrochozoa</taxon>
        <taxon>Mollusca</taxon>
        <taxon>Gastropoda</taxon>
        <taxon>Caenogastropoda</taxon>
        <taxon>Architaenioglossa</taxon>
        <taxon>Ampullarioidea</taxon>
        <taxon>Ampullariidae</taxon>
        <taxon>Pomacea</taxon>
    </lineage>
</organism>
<protein>
    <submittedName>
        <fullName evidence="14">Uncharacterized protein</fullName>
    </submittedName>
</protein>
<comment type="subcellular location">
    <subcellularLocation>
        <location evidence="1">Membrane</location>
        <topology evidence="1">Multi-pass membrane protein</topology>
    </subcellularLocation>
</comment>
<keyword evidence="8 11" id="KW-1133">Transmembrane helix</keyword>
<evidence type="ECO:0000256" key="4">
    <source>
        <dbReference type="ARBA" id="ARBA00022692"/>
    </source>
</evidence>
<feature type="compositionally biased region" description="Basic and acidic residues" evidence="10">
    <location>
        <begin position="1400"/>
        <end position="1412"/>
    </location>
</feature>
<dbReference type="STRING" id="400727.A0A2T7NFZ0"/>
<feature type="transmembrane region" description="Helical" evidence="11">
    <location>
        <begin position="224"/>
        <end position="245"/>
    </location>
</feature>
<dbReference type="Pfam" id="PF00664">
    <property type="entry name" value="ABC_membrane"/>
    <property type="match status" value="2"/>
</dbReference>
<dbReference type="Pfam" id="PF00005">
    <property type="entry name" value="ABC_tran"/>
    <property type="match status" value="2"/>
</dbReference>
<dbReference type="Gene3D" id="1.20.1560.10">
    <property type="entry name" value="ABC transporter type 1, transmembrane domain"/>
    <property type="match status" value="2"/>
</dbReference>
<keyword evidence="7" id="KW-0067">ATP-binding</keyword>
<dbReference type="InterPro" id="IPR003593">
    <property type="entry name" value="AAA+_ATPase"/>
</dbReference>
<evidence type="ECO:0000256" key="10">
    <source>
        <dbReference type="SAM" id="MobiDB-lite"/>
    </source>
</evidence>
<dbReference type="FunFam" id="3.40.50.300:FF:000163">
    <property type="entry name" value="Multidrug resistance-associated protein member 4"/>
    <property type="match status" value="1"/>
</dbReference>
<keyword evidence="6" id="KW-0547">Nucleotide-binding</keyword>
<feature type="transmembrane region" description="Helical" evidence="11">
    <location>
        <begin position="765"/>
        <end position="792"/>
    </location>
</feature>